<name>A0ABD1GY54_SALDI</name>
<reference evidence="6 7" key="1">
    <citation type="submission" date="2024-06" db="EMBL/GenBank/DDBJ databases">
        <title>A chromosome level genome sequence of Diviner's sage (Salvia divinorum).</title>
        <authorList>
            <person name="Ford S.A."/>
            <person name="Ro D.-K."/>
            <person name="Ness R.W."/>
            <person name="Phillips M.A."/>
        </authorList>
    </citation>
    <scope>NUCLEOTIDE SEQUENCE [LARGE SCALE GENOMIC DNA]</scope>
    <source>
        <strain evidence="6">SAF-2024a</strain>
        <tissue evidence="6">Leaf</tissue>
    </source>
</reference>
<comment type="similarity">
    <text evidence="1">Belongs to the DeSI family.</text>
</comment>
<evidence type="ECO:0000256" key="2">
    <source>
        <dbReference type="ARBA" id="ARBA00022670"/>
    </source>
</evidence>
<organism evidence="6 7">
    <name type="scientific">Salvia divinorum</name>
    <name type="common">Maria pastora</name>
    <name type="synonym">Diviner's sage</name>
    <dbReference type="NCBI Taxonomy" id="28513"/>
    <lineage>
        <taxon>Eukaryota</taxon>
        <taxon>Viridiplantae</taxon>
        <taxon>Streptophyta</taxon>
        <taxon>Embryophyta</taxon>
        <taxon>Tracheophyta</taxon>
        <taxon>Spermatophyta</taxon>
        <taxon>Magnoliopsida</taxon>
        <taxon>eudicotyledons</taxon>
        <taxon>Gunneridae</taxon>
        <taxon>Pentapetalae</taxon>
        <taxon>asterids</taxon>
        <taxon>lamiids</taxon>
        <taxon>Lamiales</taxon>
        <taxon>Lamiaceae</taxon>
        <taxon>Nepetoideae</taxon>
        <taxon>Mentheae</taxon>
        <taxon>Salviinae</taxon>
        <taxon>Salvia</taxon>
        <taxon>Salvia subgen. Calosphace</taxon>
    </lineage>
</organism>
<feature type="region of interest" description="Disordered" evidence="4">
    <location>
        <begin position="164"/>
        <end position="195"/>
    </location>
</feature>
<feature type="compositionally biased region" description="Low complexity" evidence="4">
    <location>
        <begin position="173"/>
        <end position="188"/>
    </location>
</feature>
<gene>
    <name evidence="6" type="ORF">AAHA92_16296</name>
</gene>
<keyword evidence="2" id="KW-0645">Protease</keyword>
<dbReference type="Gene3D" id="3.90.1720.30">
    <property type="entry name" value="PPPDE domains"/>
    <property type="match status" value="1"/>
</dbReference>
<evidence type="ECO:0000259" key="5">
    <source>
        <dbReference type="PROSITE" id="PS51858"/>
    </source>
</evidence>
<keyword evidence="7" id="KW-1185">Reference proteome</keyword>
<dbReference type="InterPro" id="IPR042266">
    <property type="entry name" value="PPPDE_sf"/>
</dbReference>
<dbReference type="Proteomes" id="UP001567538">
    <property type="component" value="Unassembled WGS sequence"/>
</dbReference>
<dbReference type="EMBL" id="JBEAFC010000007">
    <property type="protein sequence ID" value="KAL1548003.1"/>
    <property type="molecule type" value="Genomic_DNA"/>
</dbReference>
<evidence type="ECO:0000313" key="6">
    <source>
        <dbReference type="EMBL" id="KAL1548003.1"/>
    </source>
</evidence>
<protein>
    <submittedName>
        <fullName evidence="6">DeSI-like protein</fullName>
    </submittedName>
</protein>
<dbReference type="PROSITE" id="PS51858">
    <property type="entry name" value="PPPDE"/>
    <property type="match status" value="1"/>
</dbReference>
<keyword evidence="3" id="KW-0378">Hydrolase</keyword>
<dbReference type="Pfam" id="PF05903">
    <property type="entry name" value="Peptidase_C97"/>
    <property type="match status" value="1"/>
</dbReference>
<dbReference type="AlphaFoldDB" id="A0ABD1GY54"/>
<comment type="caution">
    <text evidence="6">The sequence shown here is derived from an EMBL/GenBank/DDBJ whole genome shotgun (WGS) entry which is preliminary data.</text>
</comment>
<accession>A0ABD1GY54</accession>
<dbReference type="InterPro" id="IPR008580">
    <property type="entry name" value="PPPDE_dom"/>
</dbReference>
<dbReference type="PANTHER" id="PTHR12378">
    <property type="entry name" value="DESUMOYLATING ISOPEPTIDASE"/>
    <property type="match status" value="1"/>
</dbReference>
<evidence type="ECO:0000313" key="7">
    <source>
        <dbReference type="Proteomes" id="UP001567538"/>
    </source>
</evidence>
<sequence length="223" mass="25142">MQLFPFFSCLDGSRAGKTDVEKNQVMLFLNVYDLTPANKYLYWFGLGFYHSGIEVHGLEYAFGADVEPTSGVFEVEPRHCPDYVLRRSILLGSTDMSRSEICSFMDLIADQYQGNTYNLIYKNCNHFTDEVSHCLTGKRIPGWVNRLARIGSVIESVLPESAQTTPLRQFSESQTYSDWSDSDTSSGTEESETEDVDHHVLISAHGNVGFSDGQPVWQAKNRL</sequence>
<dbReference type="GO" id="GO:0008233">
    <property type="term" value="F:peptidase activity"/>
    <property type="evidence" value="ECO:0007669"/>
    <property type="project" value="UniProtKB-KW"/>
</dbReference>
<dbReference type="PANTHER" id="PTHR12378:SF10">
    <property type="entry name" value="OS04G0548000 PROTEIN"/>
    <property type="match status" value="1"/>
</dbReference>
<evidence type="ECO:0000256" key="3">
    <source>
        <dbReference type="ARBA" id="ARBA00022801"/>
    </source>
</evidence>
<evidence type="ECO:0000256" key="1">
    <source>
        <dbReference type="ARBA" id="ARBA00008140"/>
    </source>
</evidence>
<evidence type="ECO:0000256" key="4">
    <source>
        <dbReference type="SAM" id="MobiDB-lite"/>
    </source>
</evidence>
<dbReference type="GO" id="GO:0006508">
    <property type="term" value="P:proteolysis"/>
    <property type="evidence" value="ECO:0007669"/>
    <property type="project" value="UniProtKB-KW"/>
</dbReference>
<proteinExistence type="inferred from homology"/>
<dbReference type="SMART" id="SM01179">
    <property type="entry name" value="DUF862"/>
    <property type="match status" value="1"/>
</dbReference>
<feature type="domain" description="PPPDE" evidence="5">
    <location>
        <begin position="25"/>
        <end position="162"/>
    </location>
</feature>